<dbReference type="InterPro" id="IPR001279">
    <property type="entry name" value="Metallo-B-lactamas"/>
</dbReference>
<dbReference type="InterPro" id="IPR036388">
    <property type="entry name" value="WH-like_DNA-bd_sf"/>
</dbReference>
<dbReference type="eggNOG" id="KOG0813">
    <property type="taxonomic scope" value="Eukaryota"/>
</dbReference>
<dbReference type="Pfam" id="PF00753">
    <property type="entry name" value="Lactamase_B"/>
    <property type="match status" value="1"/>
</dbReference>
<organism evidence="10 11">
    <name type="scientific">Paracoccidioides lutzii (strain ATCC MYA-826 / Pb01)</name>
    <name type="common">Paracoccidioides brasiliensis</name>
    <dbReference type="NCBI Taxonomy" id="502779"/>
    <lineage>
        <taxon>Eukaryota</taxon>
        <taxon>Fungi</taxon>
        <taxon>Dikarya</taxon>
        <taxon>Ascomycota</taxon>
        <taxon>Pezizomycotina</taxon>
        <taxon>Eurotiomycetes</taxon>
        <taxon>Eurotiomycetidae</taxon>
        <taxon>Onygenales</taxon>
        <taxon>Ajellomycetaceae</taxon>
        <taxon>Paracoccidioides</taxon>
    </lineage>
</organism>
<dbReference type="InterPro" id="IPR036866">
    <property type="entry name" value="RibonucZ/Hydroxyglut_hydro"/>
</dbReference>
<gene>
    <name evidence="10" type="ORF">PAAG_05049</name>
</gene>
<proteinExistence type="inferred from homology"/>
<sequence>MRRLGRRRVKSISSKRGEGGGDGCTTHFAAGGGEVEWISDQAVGRESREVHITRNHALFKDAENANMNPPDFHQNKGTNTYLIGKGRDRLLIDTGEGQPSWSASLRGVLEAEKATVKQALLTHWHRDHVGGVLDLLEICPNAKVYKYDGEGDELNIVDGQVFTVEGATLRTIHTPGHTTDHVTFLLEEENALFTGDNVLGHGTAVFEDLAVYIATLEKMRNLGASRGYPGHGAVIEDCKAKITEYIEHRRQREEEILRVLRFGSLDSGNPGTGGALYKPRAMSPDELVSVIYPDIADQLRMHASHGLIQALMKLENEGKVTSDRISGRWKVSGGKISL</sequence>
<evidence type="ECO:0000313" key="11">
    <source>
        <dbReference type="Proteomes" id="UP000002059"/>
    </source>
</evidence>
<dbReference type="Proteomes" id="UP000002059">
    <property type="component" value="Partially assembled WGS sequence"/>
</dbReference>
<dbReference type="OrthoDB" id="17458at2759"/>
<dbReference type="STRING" id="502779.C1H2Q6"/>
<comment type="similarity">
    <text evidence="2">Belongs to the metallo-beta-lactamase superfamily. Glyoxalase II family.</text>
</comment>
<dbReference type="Gene3D" id="1.10.10.10">
    <property type="entry name" value="Winged helix-like DNA-binding domain superfamily/Winged helix DNA-binding domain"/>
    <property type="match status" value="1"/>
</dbReference>
<evidence type="ECO:0000313" key="10">
    <source>
        <dbReference type="EMBL" id="EEH34000.2"/>
    </source>
</evidence>
<evidence type="ECO:0000256" key="7">
    <source>
        <dbReference type="ARBA" id="ARBA00033382"/>
    </source>
</evidence>
<evidence type="ECO:0000256" key="5">
    <source>
        <dbReference type="ARBA" id="ARBA00022801"/>
    </source>
</evidence>
<dbReference type="SMART" id="SM00849">
    <property type="entry name" value="Lactamase_B"/>
    <property type="match status" value="1"/>
</dbReference>
<dbReference type="InterPro" id="IPR050662">
    <property type="entry name" value="Sec-metab_biosynth-thioest"/>
</dbReference>
<dbReference type="SUPFAM" id="SSF56281">
    <property type="entry name" value="Metallo-hydrolase/oxidoreductase"/>
    <property type="match status" value="1"/>
</dbReference>
<dbReference type="CDD" id="cd07722">
    <property type="entry name" value="LACTB2-like_MBL-fold"/>
    <property type="match status" value="1"/>
</dbReference>
<protein>
    <recommendedName>
        <fullName evidence="3">Lactamase-like protein nscB</fullName>
    </recommendedName>
    <alternativeName>
        <fullName evidence="7">Neosartoricin B biosynthesis protein B</fullName>
    </alternativeName>
</protein>
<dbReference type="FunFam" id="3.60.15.10:FF:000041">
    <property type="entry name" value="Metallo-beta-lactamase domain protein"/>
    <property type="match status" value="1"/>
</dbReference>
<dbReference type="GO" id="GO:0046872">
    <property type="term" value="F:metal ion binding"/>
    <property type="evidence" value="ECO:0007669"/>
    <property type="project" value="UniProtKB-KW"/>
</dbReference>
<dbReference type="EMBL" id="KN294004">
    <property type="protein sequence ID" value="EEH34000.2"/>
    <property type="molecule type" value="Genomic_DNA"/>
</dbReference>
<dbReference type="Gene3D" id="3.60.15.10">
    <property type="entry name" value="Ribonuclease Z/Hydroxyacylglutathione hydrolase-like"/>
    <property type="match status" value="1"/>
</dbReference>
<feature type="region of interest" description="Disordered" evidence="8">
    <location>
        <begin position="1"/>
        <end position="26"/>
    </location>
</feature>
<dbReference type="PANTHER" id="PTHR23131">
    <property type="entry name" value="ENDORIBONUCLEASE LACTB2"/>
    <property type="match status" value="1"/>
</dbReference>
<reference evidence="10 11" key="1">
    <citation type="journal article" date="2011" name="PLoS Genet.">
        <title>Comparative genomic analysis of human fungal pathogens causing paracoccidioidomycosis.</title>
        <authorList>
            <person name="Desjardins C.A."/>
            <person name="Champion M.D."/>
            <person name="Holder J.W."/>
            <person name="Muszewska A."/>
            <person name="Goldberg J."/>
            <person name="Bailao A.M."/>
            <person name="Brigido M.M."/>
            <person name="Ferreira M.E."/>
            <person name="Garcia A.M."/>
            <person name="Grynberg M."/>
            <person name="Gujja S."/>
            <person name="Heiman D.I."/>
            <person name="Henn M.R."/>
            <person name="Kodira C.D."/>
            <person name="Leon-Narvaez H."/>
            <person name="Longo L.V."/>
            <person name="Ma L.J."/>
            <person name="Malavazi I."/>
            <person name="Matsuo A.L."/>
            <person name="Morais F.V."/>
            <person name="Pereira M."/>
            <person name="Rodriguez-Brito S."/>
            <person name="Sakthikumar S."/>
            <person name="Salem-Izacc S.M."/>
            <person name="Sykes S.M."/>
            <person name="Teixeira M.M."/>
            <person name="Vallejo M.C."/>
            <person name="Walter M.E."/>
            <person name="Yandava C."/>
            <person name="Young S."/>
            <person name="Zeng Q."/>
            <person name="Zucker J."/>
            <person name="Felipe M.S."/>
            <person name="Goldman G.H."/>
            <person name="Haas B.J."/>
            <person name="McEwen J.G."/>
            <person name="Nino-Vega G."/>
            <person name="Puccia R."/>
            <person name="San-Blas G."/>
            <person name="Soares C.M."/>
            <person name="Birren B.W."/>
            <person name="Cuomo C.A."/>
        </authorList>
    </citation>
    <scope>NUCLEOTIDE SEQUENCE [LARGE SCALE GENOMIC DNA]</scope>
    <source>
        <strain evidence="11">ATCC MYA-826 / Pb01</strain>
    </source>
</reference>
<evidence type="ECO:0000256" key="4">
    <source>
        <dbReference type="ARBA" id="ARBA00022723"/>
    </source>
</evidence>
<evidence type="ECO:0000259" key="9">
    <source>
        <dbReference type="SMART" id="SM00849"/>
    </source>
</evidence>
<name>C1H2Q6_PARBA</name>
<keyword evidence="5" id="KW-0378">Hydrolase</keyword>
<feature type="compositionally biased region" description="Basic residues" evidence="8">
    <location>
        <begin position="1"/>
        <end position="10"/>
    </location>
</feature>
<dbReference type="GeneID" id="9096155"/>
<dbReference type="GO" id="GO:0044550">
    <property type="term" value="P:secondary metabolite biosynthetic process"/>
    <property type="evidence" value="ECO:0007669"/>
    <property type="project" value="TreeGrafter"/>
</dbReference>
<evidence type="ECO:0000256" key="1">
    <source>
        <dbReference type="ARBA" id="ARBA00001947"/>
    </source>
</evidence>
<accession>C1H2Q6</accession>
<keyword evidence="11" id="KW-1185">Reference proteome</keyword>
<evidence type="ECO:0000256" key="8">
    <source>
        <dbReference type="SAM" id="MobiDB-lite"/>
    </source>
</evidence>
<evidence type="ECO:0000256" key="2">
    <source>
        <dbReference type="ARBA" id="ARBA00006759"/>
    </source>
</evidence>
<evidence type="ECO:0000256" key="6">
    <source>
        <dbReference type="ARBA" id="ARBA00022833"/>
    </source>
</evidence>
<dbReference type="GO" id="GO:0016787">
    <property type="term" value="F:hydrolase activity"/>
    <property type="evidence" value="ECO:0007669"/>
    <property type="project" value="UniProtKB-KW"/>
</dbReference>
<keyword evidence="4" id="KW-0479">Metal-binding</keyword>
<evidence type="ECO:0000256" key="3">
    <source>
        <dbReference type="ARBA" id="ARBA00018739"/>
    </source>
</evidence>
<dbReference type="VEuPathDB" id="FungiDB:PAAG_05049"/>
<dbReference type="PANTHER" id="PTHR23131:SF0">
    <property type="entry name" value="ENDORIBONUCLEASE LACTB2"/>
    <property type="match status" value="1"/>
</dbReference>
<dbReference type="HOGENOM" id="CLU_048478_1_1_1"/>
<dbReference type="InterPro" id="IPR047921">
    <property type="entry name" value="LACTB2-like_MBL-fold"/>
</dbReference>
<dbReference type="RefSeq" id="XP_002792913.2">
    <property type="nucleotide sequence ID" value="XM_002792867.2"/>
</dbReference>
<dbReference type="KEGG" id="pbl:PAAG_05049"/>
<keyword evidence="6" id="KW-0862">Zinc</keyword>
<feature type="domain" description="Metallo-beta-lactamase" evidence="9">
    <location>
        <begin position="77"/>
        <end position="231"/>
    </location>
</feature>
<dbReference type="InterPro" id="IPR041516">
    <property type="entry name" value="LACTB2_WH"/>
</dbReference>
<dbReference type="Pfam" id="PF17778">
    <property type="entry name" value="WHD_BLACT"/>
    <property type="match status" value="1"/>
</dbReference>
<comment type="cofactor">
    <cofactor evidence="1">
        <name>Zn(2+)</name>
        <dbReference type="ChEBI" id="CHEBI:29105"/>
    </cofactor>
</comment>
<dbReference type="AlphaFoldDB" id="C1H2Q6"/>